<keyword evidence="4" id="KW-0472">Membrane</keyword>
<feature type="compositionally biased region" description="Low complexity" evidence="3">
    <location>
        <begin position="31"/>
        <end position="52"/>
    </location>
</feature>
<sequence length="318" mass="33588">MAVSKKVLIGIAVVVVFAVIGVIVGIVVSKNSSSSSSTTDGNASSASGSTNTEVGGSSGSTQSSSSTKKSSSRSSATTITSDPKSATYSLAAFAIGDWGTTTTKSSCCKRSSTYNDYDVNAEDIGANVMNQQAKDAGVAPKCVIGHGDNFYWNGIDSANGRDSRFTTTYESKFDGDNIKTLPWVNVLGNHDYGGADYICSDGDSAGKCSDTDDLLTSLKNKFSWQSTYTSPNDDRWVLEDHFYVYSIKDEASGISIDIFNVDSGDADSHGATEVCCQCYGYAGDDDDKCSNITRGDDACCGGDGDMRILPTRGRRGRW</sequence>
<dbReference type="EMBL" id="JAACNO010001519">
    <property type="protein sequence ID" value="KAF4140061.1"/>
    <property type="molecule type" value="Genomic_DNA"/>
</dbReference>
<dbReference type="GO" id="GO:0016787">
    <property type="term" value="F:hydrolase activity"/>
    <property type="evidence" value="ECO:0007669"/>
    <property type="project" value="UniProtKB-KW"/>
</dbReference>
<dbReference type="Proteomes" id="UP000704712">
    <property type="component" value="Unassembled WGS sequence"/>
</dbReference>
<dbReference type="PANTHER" id="PTHR10161">
    <property type="entry name" value="TARTRATE-RESISTANT ACID PHOSPHATASE TYPE 5"/>
    <property type="match status" value="1"/>
</dbReference>
<dbReference type="Gene3D" id="3.60.21.10">
    <property type="match status" value="1"/>
</dbReference>
<evidence type="ECO:0000256" key="3">
    <source>
        <dbReference type="SAM" id="MobiDB-lite"/>
    </source>
</evidence>
<name>A0A8S9UH00_PHYIN</name>
<protein>
    <recommendedName>
        <fullName evidence="7">Calcineurin-like phosphoesterase domain-containing protein</fullName>
    </recommendedName>
</protein>
<dbReference type="AlphaFoldDB" id="A0A8S9UH00"/>
<proteinExistence type="predicted"/>
<evidence type="ECO:0000313" key="6">
    <source>
        <dbReference type="Proteomes" id="UP000704712"/>
    </source>
</evidence>
<dbReference type="InterPro" id="IPR029052">
    <property type="entry name" value="Metallo-depent_PP-like"/>
</dbReference>
<feature type="transmembrane region" description="Helical" evidence="4">
    <location>
        <begin position="7"/>
        <end position="28"/>
    </location>
</feature>
<evidence type="ECO:0000256" key="1">
    <source>
        <dbReference type="ARBA" id="ARBA00022729"/>
    </source>
</evidence>
<evidence type="ECO:0000313" key="5">
    <source>
        <dbReference type="EMBL" id="KAF4140061.1"/>
    </source>
</evidence>
<keyword evidence="4" id="KW-1133">Transmembrane helix</keyword>
<dbReference type="SUPFAM" id="SSF56300">
    <property type="entry name" value="Metallo-dependent phosphatases"/>
    <property type="match status" value="1"/>
</dbReference>
<keyword evidence="4" id="KW-0812">Transmembrane</keyword>
<accession>A0A8S9UH00</accession>
<reference evidence="5" key="1">
    <citation type="submission" date="2020-03" db="EMBL/GenBank/DDBJ databases">
        <title>Hybrid Assembly of Korean Phytophthora infestans isolates.</title>
        <authorList>
            <person name="Prokchorchik M."/>
            <person name="Lee Y."/>
            <person name="Seo J."/>
            <person name="Cho J.-H."/>
            <person name="Park Y.-E."/>
            <person name="Jang D.-C."/>
            <person name="Im J.-S."/>
            <person name="Choi J.-G."/>
            <person name="Park H.-J."/>
            <person name="Lee G.-B."/>
            <person name="Lee Y.-G."/>
            <person name="Hong S.-Y."/>
            <person name="Cho K."/>
            <person name="Sohn K.H."/>
        </authorList>
    </citation>
    <scope>NUCLEOTIDE SEQUENCE</scope>
    <source>
        <strain evidence="5">KR_2_A2</strain>
    </source>
</reference>
<evidence type="ECO:0000256" key="4">
    <source>
        <dbReference type="SAM" id="Phobius"/>
    </source>
</evidence>
<gene>
    <name evidence="5" type="ORF">GN958_ATG10811</name>
</gene>
<keyword evidence="1" id="KW-0732">Signal</keyword>
<comment type="caution">
    <text evidence="5">The sequence shown here is derived from an EMBL/GenBank/DDBJ whole genome shotgun (WGS) entry which is preliminary data.</text>
</comment>
<feature type="compositionally biased region" description="Low complexity" evidence="3">
    <location>
        <begin position="59"/>
        <end position="81"/>
    </location>
</feature>
<organism evidence="5 6">
    <name type="scientific">Phytophthora infestans</name>
    <name type="common">Potato late blight agent</name>
    <name type="synonym">Botrytis infestans</name>
    <dbReference type="NCBI Taxonomy" id="4787"/>
    <lineage>
        <taxon>Eukaryota</taxon>
        <taxon>Sar</taxon>
        <taxon>Stramenopiles</taxon>
        <taxon>Oomycota</taxon>
        <taxon>Peronosporomycetes</taxon>
        <taxon>Peronosporales</taxon>
        <taxon>Peronosporaceae</taxon>
        <taxon>Phytophthora</taxon>
    </lineage>
</organism>
<evidence type="ECO:0000256" key="2">
    <source>
        <dbReference type="ARBA" id="ARBA00022801"/>
    </source>
</evidence>
<evidence type="ECO:0008006" key="7">
    <source>
        <dbReference type="Google" id="ProtNLM"/>
    </source>
</evidence>
<dbReference type="InterPro" id="IPR051558">
    <property type="entry name" value="Metallophosphoesterase_PAP"/>
</dbReference>
<keyword evidence="2" id="KW-0378">Hydrolase</keyword>
<dbReference type="PANTHER" id="PTHR10161:SF14">
    <property type="entry name" value="TARTRATE-RESISTANT ACID PHOSPHATASE TYPE 5"/>
    <property type="match status" value="1"/>
</dbReference>
<feature type="region of interest" description="Disordered" evidence="3">
    <location>
        <begin position="31"/>
        <end position="81"/>
    </location>
</feature>